<feature type="transmembrane region" description="Helical" evidence="1">
    <location>
        <begin position="80"/>
        <end position="99"/>
    </location>
</feature>
<evidence type="ECO:0000313" key="2">
    <source>
        <dbReference type="EMBL" id="VAX19046.1"/>
    </source>
</evidence>
<dbReference type="EMBL" id="UOGB01000131">
    <property type="protein sequence ID" value="VAX19046.1"/>
    <property type="molecule type" value="Genomic_DNA"/>
</dbReference>
<dbReference type="AlphaFoldDB" id="A0A3B1BL73"/>
<organism evidence="2">
    <name type="scientific">hydrothermal vent metagenome</name>
    <dbReference type="NCBI Taxonomy" id="652676"/>
    <lineage>
        <taxon>unclassified sequences</taxon>
        <taxon>metagenomes</taxon>
        <taxon>ecological metagenomes</taxon>
    </lineage>
</organism>
<keyword evidence="1" id="KW-1133">Transmembrane helix</keyword>
<protein>
    <submittedName>
        <fullName evidence="2">Uncharacterized protein</fullName>
    </submittedName>
</protein>
<sequence>MSGDEKKDAPIGALIMLSVALPGAGQLALGQKRKGIIIIVISALLFVYIMAHTFIITAPIARAIMAGVQPVVGESVIEPLVFLLKILAVSVAIWVWAIFDTIQTARRRDLKKLNA</sequence>
<name>A0A3B1BL73_9ZZZZ</name>
<proteinExistence type="predicted"/>
<accession>A0A3B1BL73</accession>
<reference evidence="2" key="1">
    <citation type="submission" date="2018-06" db="EMBL/GenBank/DDBJ databases">
        <authorList>
            <person name="Zhirakovskaya E."/>
        </authorList>
    </citation>
    <scope>NUCLEOTIDE SEQUENCE</scope>
</reference>
<keyword evidence="1" id="KW-0812">Transmembrane</keyword>
<evidence type="ECO:0000256" key="1">
    <source>
        <dbReference type="SAM" id="Phobius"/>
    </source>
</evidence>
<gene>
    <name evidence="2" type="ORF">MNBD_NITROSPINAE03-928</name>
</gene>
<feature type="transmembrane region" description="Helical" evidence="1">
    <location>
        <begin position="36"/>
        <end position="60"/>
    </location>
</feature>
<keyword evidence="1" id="KW-0472">Membrane</keyword>
<feature type="transmembrane region" description="Helical" evidence="1">
    <location>
        <begin position="12"/>
        <end position="29"/>
    </location>
</feature>